<dbReference type="Proteomes" id="UP001153737">
    <property type="component" value="Chromosome 10"/>
</dbReference>
<evidence type="ECO:0000256" key="10">
    <source>
        <dbReference type="SAM" id="MobiDB-lite"/>
    </source>
</evidence>
<sequence>MAFDRWEEISNLKFENVQNPYRKKPDITITVIRKNHNFRADCQGTSKCPHNFDGPGKVSAHAYFPNENNKCVEIHLDAEEKWYLGNSTSPDGQTNLLMVLIHEIGHALGLGHSGVNTAIMYPWYQASPASFDIDDKRAIEYLYGQKTENYQPTTTSTTQTTESQKPISQHTSTTASSVSSNEPHNVDVTSTTSKPQITPTRLCDIQVPDFMFLATAPQFQNYRMYVGYNRFLWKFDLNDMRIPPQPELLDDYLPEDLKSSRVSHVFQNSVGIGSGPQMMEYVKDVYRAAYVPIDFEIIEKEDSDDIALKSVKRNGVAIKVVERANTALQGSPQTQSIAKITIESINLKVPHLTPNDDIKLQLLTRIKADESMMIPFRRWELHELPALTQGSTIEIWSVKTCSALDSPRYVIVFFQTKKADNLHEDVTLFDNANIKSIRLALNSDYYPQERMLLDFSRDQYADAHFNYTEFNKSYHNCQEKRSLVNFAEFKSRPMFVIDCSRRHLGLKSSTVDINRQATAPPVTMKTGAFAIYVCRYTFFHCHCTIFIDEINTVDSTEDIYFTT</sequence>
<name>A0A9N9WXX0_PHACE</name>
<evidence type="ECO:0000259" key="11">
    <source>
        <dbReference type="SMART" id="SM00235"/>
    </source>
</evidence>
<evidence type="ECO:0000256" key="8">
    <source>
        <dbReference type="PIRSR" id="PIRSR621190-1"/>
    </source>
</evidence>
<feature type="binding site" evidence="9">
    <location>
        <position position="80"/>
    </location>
    <ligand>
        <name>Ca(2+)</name>
        <dbReference type="ChEBI" id="CHEBI:29108"/>
        <label>3</label>
    </ligand>
</feature>
<dbReference type="Pfam" id="PF21738">
    <property type="entry name" value="DJR-like_dom"/>
    <property type="match status" value="1"/>
</dbReference>
<dbReference type="AlphaFoldDB" id="A0A9N9WXX0"/>
<keyword evidence="4" id="KW-0732">Signal</keyword>
<dbReference type="GO" id="GO:0030574">
    <property type="term" value="P:collagen catabolic process"/>
    <property type="evidence" value="ECO:0007669"/>
    <property type="project" value="TreeGrafter"/>
</dbReference>
<reference evidence="12" key="1">
    <citation type="submission" date="2022-01" db="EMBL/GenBank/DDBJ databases">
        <authorList>
            <person name="King R."/>
        </authorList>
    </citation>
    <scope>NUCLEOTIDE SEQUENCE</scope>
</reference>
<feature type="binding site" evidence="9">
    <location>
        <position position="112"/>
    </location>
    <ligand>
        <name>Zn(2+)</name>
        <dbReference type="ChEBI" id="CHEBI:29105"/>
        <label>2</label>
        <note>catalytic</note>
    </ligand>
</feature>
<organism evidence="12 13">
    <name type="scientific">Phaedon cochleariae</name>
    <name type="common">Mustard beetle</name>
    <dbReference type="NCBI Taxonomy" id="80249"/>
    <lineage>
        <taxon>Eukaryota</taxon>
        <taxon>Metazoa</taxon>
        <taxon>Ecdysozoa</taxon>
        <taxon>Arthropoda</taxon>
        <taxon>Hexapoda</taxon>
        <taxon>Insecta</taxon>
        <taxon>Pterygota</taxon>
        <taxon>Neoptera</taxon>
        <taxon>Endopterygota</taxon>
        <taxon>Coleoptera</taxon>
        <taxon>Polyphaga</taxon>
        <taxon>Cucujiformia</taxon>
        <taxon>Chrysomeloidea</taxon>
        <taxon>Chrysomelidae</taxon>
        <taxon>Chrysomelinae</taxon>
        <taxon>Chrysomelini</taxon>
        <taxon>Phaedon</taxon>
    </lineage>
</organism>
<evidence type="ECO:0000256" key="6">
    <source>
        <dbReference type="ARBA" id="ARBA00022833"/>
    </source>
</evidence>
<feature type="active site" evidence="8">
    <location>
        <position position="103"/>
    </location>
</feature>
<feature type="binding site" evidence="9">
    <location>
        <position position="120"/>
    </location>
    <ligand>
        <name>Zn(2+)</name>
        <dbReference type="ChEBI" id="CHEBI:29105"/>
        <label>2</label>
        <note>catalytic</note>
    </ligand>
</feature>
<dbReference type="InterPro" id="IPR021190">
    <property type="entry name" value="Pept_M10A"/>
</dbReference>
<feature type="binding site" evidence="9">
    <location>
        <position position="36"/>
    </location>
    <ligand>
        <name>Zn(2+)</name>
        <dbReference type="ChEBI" id="CHEBI:29105"/>
        <label>1</label>
    </ligand>
</feature>
<feature type="domain" description="Peptidase metallopeptidase" evidence="11">
    <location>
        <begin position="2"/>
        <end position="145"/>
    </location>
</feature>
<reference evidence="12" key="2">
    <citation type="submission" date="2022-10" db="EMBL/GenBank/DDBJ databases">
        <authorList>
            <consortium name="ENA_rothamsted_submissions"/>
            <consortium name="culmorum"/>
            <person name="King R."/>
        </authorList>
    </citation>
    <scope>NUCLEOTIDE SEQUENCE</scope>
</reference>
<protein>
    <recommendedName>
        <fullName evidence="11">Peptidase metallopeptidase domain-containing protein</fullName>
    </recommendedName>
</protein>
<dbReference type="GO" id="GO:0030198">
    <property type="term" value="P:extracellular matrix organization"/>
    <property type="evidence" value="ECO:0007669"/>
    <property type="project" value="TreeGrafter"/>
</dbReference>
<dbReference type="PRINTS" id="PR00138">
    <property type="entry name" value="MATRIXIN"/>
</dbReference>
<evidence type="ECO:0000256" key="4">
    <source>
        <dbReference type="ARBA" id="ARBA00022729"/>
    </source>
</evidence>
<dbReference type="InterPro" id="IPR006026">
    <property type="entry name" value="Peptidase_Metallo"/>
</dbReference>
<dbReference type="GO" id="GO:0008270">
    <property type="term" value="F:zinc ion binding"/>
    <property type="evidence" value="ECO:0007669"/>
    <property type="project" value="InterPro"/>
</dbReference>
<feature type="binding site" evidence="9">
    <location>
        <position position="41"/>
    </location>
    <ligand>
        <name>Zn(2+)</name>
        <dbReference type="ChEBI" id="CHEBI:29105"/>
        <label>1</label>
    </ligand>
</feature>
<feature type="compositionally biased region" description="Polar residues" evidence="10">
    <location>
        <begin position="165"/>
        <end position="195"/>
    </location>
</feature>
<dbReference type="GO" id="GO:0005615">
    <property type="term" value="C:extracellular space"/>
    <property type="evidence" value="ECO:0007669"/>
    <property type="project" value="TreeGrafter"/>
</dbReference>
<evidence type="ECO:0000256" key="5">
    <source>
        <dbReference type="ARBA" id="ARBA00022801"/>
    </source>
</evidence>
<accession>A0A9N9WXX0</accession>
<evidence type="ECO:0000256" key="2">
    <source>
        <dbReference type="ARBA" id="ARBA00022670"/>
    </source>
</evidence>
<feature type="binding site" evidence="9">
    <location>
        <position position="80"/>
    </location>
    <ligand>
        <name>Ca(2+)</name>
        <dbReference type="ChEBI" id="CHEBI:29108"/>
        <label>1</label>
    </ligand>
</feature>
<feature type="region of interest" description="Disordered" evidence="10">
    <location>
        <begin position="150"/>
        <end position="195"/>
    </location>
</feature>
<keyword evidence="3 9" id="KW-0479">Metal-binding</keyword>
<feature type="binding site" evidence="9">
    <location>
        <position position="26"/>
    </location>
    <ligand>
        <name>Ca(2+)</name>
        <dbReference type="ChEBI" id="CHEBI:29108"/>
        <label>2</label>
    </ligand>
</feature>
<dbReference type="Pfam" id="PF00413">
    <property type="entry name" value="Peptidase_M10"/>
    <property type="match status" value="1"/>
</dbReference>
<evidence type="ECO:0000256" key="1">
    <source>
        <dbReference type="ARBA" id="ARBA00010370"/>
    </source>
</evidence>
<evidence type="ECO:0000313" key="13">
    <source>
        <dbReference type="Proteomes" id="UP001153737"/>
    </source>
</evidence>
<evidence type="ECO:0000256" key="7">
    <source>
        <dbReference type="ARBA" id="ARBA00023049"/>
    </source>
</evidence>
<feature type="binding site" evidence="9">
    <location>
        <position position="102"/>
    </location>
    <ligand>
        <name>Zn(2+)</name>
        <dbReference type="ChEBI" id="CHEBI:29105"/>
        <label>2</label>
        <note>catalytic</note>
    </ligand>
</feature>
<dbReference type="InterPro" id="IPR001818">
    <property type="entry name" value="Pept_M10_metallopeptidase"/>
</dbReference>
<evidence type="ECO:0000313" key="12">
    <source>
        <dbReference type="EMBL" id="CAG9814161.1"/>
    </source>
</evidence>
<dbReference type="OrthoDB" id="10030048at2759"/>
<dbReference type="Gene3D" id="3.40.390.10">
    <property type="entry name" value="Collagenase (Catalytic Domain)"/>
    <property type="match status" value="1"/>
</dbReference>
<dbReference type="SUPFAM" id="SSF55486">
    <property type="entry name" value="Metalloproteases ('zincins'), catalytic domain"/>
    <property type="match status" value="1"/>
</dbReference>
<feature type="binding site" evidence="9">
    <location>
        <position position="75"/>
    </location>
    <ligand>
        <name>Zn(2+)</name>
        <dbReference type="ChEBI" id="CHEBI:29105"/>
        <label>1</label>
    </ligand>
</feature>
<dbReference type="InterPro" id="IPR024079">
    <property type="entry name" value="MetalloPept_cat_dom_sf"/>
</dbReference>
<dbReference type="GO" id="GO:0031012">
    <property type="term" value="C:extracellular matrix"/>
    <property type="evidence" value="ECO:0007669"/>
    <property type="project" value="InterPro"/>
</dbReference>
<gene>
    <name evidence="12" type="ORF">PHAECO_LOCUS1626</name>
</gene>
<feature type="binding site" evidence="9">
    <location>
        <position position="54"/>
    </location>
    <ligand>
        <name>Ca(2+)</name>
        <dbReference type="ChEBI" id="CHEBI:29108"/>
        <label>3</label>
    </ligand>
</feature>
<keyword evidence="6 9" id="KW-0862">Zinc</keyword>
<feature type="binding site" evidence="9">
    <location>
        <position position="106"/>
    </location>
    <ligand>
        <name>Zn(2+)</name>
        <dbReference type="ChEBI" id="CHEBI:29105"/>
        <label>2</label>
        <note>catalytic</note>
    </ligand>
</feature>
<comment type="similarity">
    <text evidence="1">Belongs to the peptidase M10A family.</text>
</comment>
<dbReference type="EMBL" id="OU896716">
    <property type="protein sequence ID" value="CAG9814161.1"/>
    <property type="molecule type" value="Genomic_DNA"/>
</dbReference>
<feature type="binding site" evidence="9">
    <location>
        <position position="68"/>
    </location>
    <ligand>
        <name>Ca(2+)</name>
        <dbReference type="ChEBI" id="CHEBI:29108"/>
        <label>2</label>
    </ligand>
</feature>
<feature type="binding site" evidence="9">
    <location>
        <position position="61"/>
    </location>
    <ligand>
        <name>Zn(2+)</name>
        <dbReference type="ChEBI" id="CHEBI:29105"/>
        <label>1</label>
    </ligand>
</feature>
<feature type="binding site" evidence="9">
    <location>
        <position position="77"/>
    </location>
    <ligand>
        <name>Ca(2+)</name>
        <dbReference type="ChEBI" id="CHEBI:29108"/>
        <label>3</label>
    </ligand>
</feature>
<dbReference type="InterPro" id="IPR049512">
    <property type="entry name" value="DJR-like_dom"/>
</dbReference>
<dbReference type="GO" id="GO:0006508">
    <property type="term" value="P:proteolysis"/>
    <property type="evidence" value="ECO:0007669"/>
    <property type="project" value="UniProtKB-KW"/>
</dbReference>
<dbReference type="GO" id="GO:0004222">
    <property type="term" value="F:metalloendopeptidase activity"/>
    <property type="evidence" value="ECO:0007669"/>
    <property type="project" value="InterPro"/>
</dbReference>
<feature type="compositionally biased region" description="Low complexity" evidence="10">
    <location>
        <begin position="153"/>
        <end position="164"/>
    </location>
</feature>
<keyword evidence="7" id="KW-0482">Metalloprotease</keyword>
<keyword evidence="13" id="KW-1185">Reference proteome</keyword>
<proteinExistence type="inferred from homology"/>
<keyword evidence="9" id="KW-0106">Calcium</keyword>
<evidence type="ECO:0000256" key="9">
    <source>
        <dbReference type="PIRSR" id="PIRSR621190-2"/>
    </source>
</evidence>
<comment type="cofactor">
    <cofactor evidence="9">
        <name>Ca(2+)</name>
        <dbReference type="ChEBI" id="CHEBI:29108"/>
    </cofactor>
    <text evidence="9">Can bind about 5 Ca(2+) ions per subunit.</text>
</comment>
<dbReference type="PANTHER" id="PTHR10201:SF291">
    <property type="entry name" value="MATRIX METALLOPROTEINASE 1, ISOFORM C-RELATED"/>
    <property type="match status" value="1"/>
</dbReference>
<dbReference type="PANTHER" id="PTHR10201">
    <property type="entry name" value="MATRIX METALLOPROTEINASE"/>
    <property type="match status" value="1"/>
</dbReference>
<keyword evidence="2" id="KW-0645">Protease</keyword>
<evidence type="ECO:0000256" key="3">
    <source>
        <dbReference type="ARBA" id="ARBA00022723"/>
    </source>
</evidence>
<keyword evidence="5" id="KW-0378">Hydrolase</keyword>
<dbReference type="SMART" id="SM00235">
    <property type="entry name" value="ZnMc"/>
    <property type="match status" value="1"/>
</dbReference>
<comment type="cofactor">
    <cofactor evidence="9">
        <name>Zn(2+)</name>
        <dbReference type="ChEBI" id="CHEBI:29105"/>
    </cofactor>
    <text evidence="9">Binds 2 Zn(2+) ions per subunit.</text>
</comment>
<feature type="binding site" evidence="9">
    <location>
        <position position="53"/>
    </location>
    <ligand>
        <name>Ca(2+)</name>
        <dbReference type="ChEBI" id="CHEBI:29108"/>
        <label>3</label>
    </ligand>
</feature>